<name>A0A9D4UPJ8_ADICA</name>
<accession>A0A9D4UPJ8</accession>
<sequence>MWRAGWPVQAAEQSVPSCWVELLAVSKACQAVELLSARVELFRLSAERAKLLSTEVELSHTGSAKLLSGQLLHARSTEVEQLRL</sequence>
<protein>
    <submittedName>
        <fullName evidence="1">Uncharacterized protein</fullName>
    </submittedName>
</protein>
<feature type="non-terminal residue" evidence="1">
    <location>
        <position position="84"/>
    </location>
</feature>
<reference evidence="1" key="1">
    <citation type="submission" date="2021-01" db="EMBL/GenBank/DDBJ databases">
        <title>Adiantum capillus-veneris genome.</title>
        <authorList>
            <person name="Fang Y."/>
            <person name="Liao Q."/>
        </authorList>
    </citation>
    <scope>NUCLEOTIDE SEQUENCE</scope>
    <source>
        <strain evidence="1">H3</strain>
        <tissue evidence="1">Leaf</tissue>
    </source>
</reference>
<dbReference type="Proteomes" id="UP000886520">
    <property type="component" value="Chromosome 13"/>
</dbReference>
<dbReference type="EMBL" id="JABFUD020000013">
    <property type="protein sequence ID" value="KAI5071728.1"/>
    <property type="molecule type" value="Genomic_DNA"/>
</dbReference>
<comment type="caution">
    <text evidence="1">The sequence shown here is derived from an EMBL/GenBank/DDBJ whole genome shotgun (WGS) entry which is preliminary data.</text>
</comment>
<keyword evidence="2" id="KW-1185">Reference proteome</keyword>
<dbReference type="AlphaFoldDB" id="A0A9D4UPJ8"/>
<proteinExistence type="predicted"/>
<evidence type="ECO:0000313" key="1">
    <source>
        <dbReference type="EMBL" id="KAI5071728.1"/>
    </source>
</evidence>
<evidence type="ECO:0000313" key="2">
    <source>
        <dbReference type="Proteomes" id="UP000886520"/>
    </source>
</evidence>
<organism evidence="1 2">
    <name type="scientific">Adiantum capillus-veneris</name>
    <name type="common">Maidenhair fern</name>
    <dbReference type="NCBI Taxonomy" id="13818"/>
    <lineage>
        <taxon>Eukaryota</taxon>
        <taxon>Viridiplantae</taxon>
        <taxon>Streptophyta</taxon>
        <taxon>Embryophyta</taxon>
        <taxon>Tracheophyta</taxon>
        <taxon>Polypodiopsida</taxon>
        <taxon>Polypodiidae</taxon>
        <taxon>Polypodiales</taxon>
        <taxon>Pteridineae</taxon>
        <taxon>Pteridaceae</taxon>
        <taxon>Vittarioideae</taxon>
        <taxon>Adiantum</taxon>
    </lineage>
</organism>
<gene>
    <name evidence="1" type="ORF">GOP47_0013979</name>
</gene>